<evidence type="ECO:0000313" key="3">
    <source>
        <dbReference type="Proteomes" id="UP000032702"/>
    </source>
</evidence>
<feature type="region of interest" description="Disordered" evidence="1">
    <location>
        <begin position="1"/>
        <end position="21"/>
    </location>
</feature>
<proteinExistence type="predicted"/>
<comment type="caution">
    <text evidence="2">The sequence shown here is derived from an EMBL/GenBank/DDBJ whole genome shotgun (WGS) entry which is preliminary data.</text>
</comment>
<dbReference type="Proteomes" id="UP000032702">
    <property type="component" value="Unassembled WGS sequence"/>
</dbReference>
<reference evidence="2 3" key="1">
    <citation type="submission" date="2006-04" db="EMBL/GenBank/DDBJ databases">
        <authorList>
            <person name="Nierman W.C."/>
        </authorList>
    </citation>
    <scope>NUCLEOTIDE SEQUENCE [LARGE SCALE GENOMIC DNA]</scope>
    <source>
        <strain evidence="2 3">DW4/3-1</strain>
    </source>
</reference>
<gene>
    <name evidence="2" type="ORF">STIAU_6267</name>
</gene>
<dbReference type="PATRIC" id="fig|378806.16.peg.2909"/>
<dbReference type="AlphaFoldDB" id="Q08U42"/>
<organism evidence="2 3">
    <name type="scientific">Stigmatella aurantiaca (strain DW4/3-1)</name>
    <dbReference type="NCBI Taxonomy" id="378806"/>
    <lineage>
        <taxon>Bacteria</taxon>
        <taxon>Pseudomonadati</taxon>
        <taxon>Myxococcota</taxon>
        <taxon>Myxococcia</taxon>
        <taxon>Myxococcales</taxon>
        <taxon>Cystobacterineae</taxon>
        <taxon>Archangiaceae</taxon>
        <taxon>Stigmatella</taxon>
    </lineage>
</organism>
<evidence type="ECO:0000313" key="2">
    <source>
        <dbReference type="EMBL" id="EAU63989.1"/>
    </source>
</evidence>
<accession>Q08U42</accession>
<evidence type="ECO:0000256" key="1">
    <source>
        <dbReference type="SAM" id="MobiDB-lite"/>
    </source>
</evidence>
<sequence>MRDILHAVTPHRRRHGPSRDPGLLRAGPADWRCMTRCDTRHSVLILRFRARLLGHSSLSRGLMHVFIRILMLAAALMPLAVSAQMLNDQPPPQHRIVYKSTFALRYNPLGLLLDSRFSYRYRLYESDSKALRDNFLGLGLAPTVSPAFLRVGPYVEFNPLTLFGVWATMQYVQYFGSFDLLQGFPGAQSDFSDSAIKRNTANRFSAHGWELTLGATLQAKVSRLLVRSQARLVRGDLNLRPGDRIYYDQLYDVGAPNRGWFFTHDLDVLYQGLENKLIAGARYTATTPFYDRARHFDPGDLNTEVSNASHRVGPFVGYTFKTEDGARFNTPTVFLLVQWWLHHRFRTGEDTSAALPLLGIGFQTTGDFLPVK</sequence>
<name>Q08U42_STIAD</name>
<dbReference type="EMBL" id="AAMD01000135">
    <property type="protein sequence ID" value="EAU63989.1"/>
    <property type="molecule type" value="Genomic_DNA"/>
</dbReference>
<protein>
    <submittedName>
        <fullName evidence="2">Uncharacterized protein</fullName>
    </submittedName>
</protein>